<keyword evidence="2" id="KW-1185">Reference proteome</keyword>
<reference evidence="1 2" key="1">
    <citation type="submission" date="2018-08" db="EMBL/GenBank/DDBJ databases">
        <title>Genome and evolution of the arbuscular mycorrhizal fungus Diversispora epigaea (formerly Glomus versiforme) and its bacterial endosymbionts.</title>
        <authorList>
            <person name="Sun X."/>
            <person name="Fei Z."/>
            <person name="Harrison M."/>
        </authorList>
    </citation>
    <scope>NUCLEOTIDE SEQUENCE [LARGE SCALE GENOMIC DNA]</scope>
    <source>
        <strain evidence="1 2">IT104</strain>
    </source>
</reference>
<dbReference type="EMBL" id="PQFF01000063">
    <property type="protein sequence ID" value="RHZ85360.1"/>
    <property type="molecule type" value="Genomic_DNA"/>
</dbReference>
<sequence length="60" mass="7194">MQQQHCGIKKFDNFKNFNDILNEMEIHLKIYNEYVASIQFYGITQDPETLLYDGFKICSR</sequence>
<dbReference type="AlphaFoldDB" id="A0A397JLG4"/>
<accession>A0A397JLG4</accession>
<name>A0A397JLG4_9GLOM</name>
<protein>
    <submittedName>
        <fullName evidence="1">Uncharacterized protein</fullName>
    </submittedName>
</protein>
<comment type="caution">
    <text evidence="1">The sequence shown here is derived from an EMBL/GenBank/DDBJ whole genome shotgun (WGS) entry which is preliminary data.</text>
</comment>
<proteinExistence type="predicted"/>
<gene>
    <name evidence="1" type="ORF">Glove_66g163</name>
</gene>
<evidence type="ECO:0000313" key="2">
    <source>
        <dbReference type="Proteomes" id="UP000266861"/>
    </source>
</evidence>
<organism evidence="1 2">
    <name type="scientific">Diversispora epigaea</name>
    <dbReference type="NCBI Taxonomy" id="1348612"/>
    <lineage>
        <taxon>Eukaryota</taxon>
        <taxon>Fungi</taxon>
        <taxon>Fungi incertae sedis</taxon>
        <taxon>Mucoromycota</taxon>
        <taxon>Glomeromycotina</taxon>
        <taxon>Glomeromycetes</taxon>
        <taxon>Diversisporales</taxon>
        <taxon>Diversisporaceae</taxon>
        <taxon>Diversispora</taxon>
    </lineage>
</organism>
<dbReference type="Proteomes" id="UP000266861">
    <property type="component" value="Unassembled WGS sequence"/>
</dbReference>
<evidence type="ECO:0000313" key="1">
    <source>
        <dbReference type="EMBL" id="RHZ85360.1"/>
    </source>
</evidence>